<evidence type="ECO:0008006" key="3">
    <source>
        <dbReference type="Google" id="ProtNLM"/>
    </source>
</evidence>
<dbReference type="Proteomes" id="UP001500630">
    <property type="component" value="Unassembled WGS sequence"/>
</dbReference>
<dbReference type="EMBL" id="BAABDQ010000014">
    <property type="protein sequence ID" value="GAA3571613.1"/>
    <property type="molecule type" value="Genomic_DNA"/>
</dbReference>
<evidence type="ECO:0000313" key="2">
    <source>
        <dbReference type="Proteomes" id="UP001500630"/>
    </source>
</evidence>
<proteinExistence type="predicted"/>
<protein>
    <recommendedName>
        <fullName evidence="3">Haem-binding uptake Tiki superfamily ChaN domain-containing protein</fullName>
    </recommendedName>
</protein>
<name>A0ABP6XXI2_9ACTN</name>
<gene>
    <name evidence="1" type="ORF">GCM10022419_060620</name>
</gene>
<dbReference type="RefSeq" id="WP_345566960.1">
    <property type="nucleotide sequence ID" value="NZ_BAABDQ010000014.1"/>
</dbReference>
<sequence>MPGIDTIDGLLRAVAEFDTDGFELSVTEAALERAGRSIEESGLLLLGEIHGVRENPLVVLGLMRALGLTSLALEWPEDLAPQLDLYLAQGGGLDHALWWLGDGRVTAGHLAVLKAMAGVRVTLFDGGMFTGDWSQRDANMARRVLESHAEPMLVVAGNAHTRTSPTDLGLPMGACLASARAAVESVRIDYGTGSFYNFEPRFTRGYCEGAGLRVAEDGELVVGLPEFGEAMVPHLPVDLLQERLSP</sequence>
<comment type="caution">
    <text evidence="1">The sequence shown here is derived from an EMBL/GenBank/DDBJ whole genome shotgun (WGS) entry which is preliminary data.</text>
</comment>
<accession>A0ABP6XXI2</accession>
<evidence type="ECO:0000313" key="1">
    <source>
        <dbReference type="EMBL" id="GAA3571613.1"/>
    </source>
</evidence>
<reference evidence="2" key="1">
    <citation type="journal article" date="2019" name="Int. J. Syst. Evol. Microbiol.">
        <title>The Global Catalogue of Microorganisms (GCM) 10K type strain sequencing project: providing services to taxonomists for standard genome sequencing and annotation.</title>
        <authorList>
            <consortium name="The Broad Institute Genomics Platform"/>
            <consortium name="The Broad Institute Genome Sequencing Center for Infectious Disease"/>
            <person name="Wu L."/>
            <person name="Ma J."/>
        </authorList>
    </citation>
    <scope>NUCLEOTIDE SEQUENCE [LARGE SCALE GENOMIC DNA]</scope>
    <source>
        <strain evidence="2">JCM 17326</strain>
    </source>
</reference>
<organism evidence="1 2">
    <name type="scientific">Nonomuraea rosea</name>
    <dbReference type="NCBI Taxonomy" id="638574"/>
    <lineage>
        <taxon>Bacteria</taxon>
        <taxon>Bacillati</taxon>
        <taxon>Actinomycetota</taxon>
        <taxon>Actinomycetes</taxon>
        <taxon>Streptosporangiales</taxon>
        <taxon>Streptosporangiaceae</taxon>
        <taxon>Nonomuraea</taxon>
    </lineage>
</organism>
<dbReference type="SUPFAM" id="SSF159501">
    <property type="entry name" value="EreA/ChaN-like"/>
    <property type="match status" value="1"/>
</dbReference>
<keyword evidence="2" id="KW-1185">Reference proteome</keyword>